<proteinExistence type="predicted"/>
<comment type="caution">
    <text evidence="1">The sequence shown here is derived from an EMBL/GenBank/DDBJ whole genome shotgun (WGS) entry which is preliminary data.</text>
</comment>
<dbReference type="Proteomes" id="UP000320730">
    <property type="component" value="Unassembled WGS sequence"/>
</dbReference>
<dbReference type="EMBL" id="SFAN01000134">
    <property type="protein sequence ID" value="TRV19121.1"/>
    <property type="molecule type" value="Genomic_DNA"/>
</dbReference>
<protein>
    <submittedName>
        <fullName evidence="1">Uncharacterized protein</fullName>
    </submittedName>
</protein>
<reference evidence="1 2" key="1">
    <citation type="submission" date="2019-01" db="EMBL/GenBank/DDBJ databases">
        <title>Coherence of Microcystis species and biogeography revealed through population genomics.</title>
        <authorList>
            <person name="Perez-Carrascal O.M."/>
            <person name="Terrat Y."/>
            <person name="Giani A."/>
            <person name="Fortin N."/>
            <person name="Tromas N."/>
            <person name="Shapiro B.J."/>
        </authorList>
    </citation>
    <scope>NUCLEOTIDE SEQUENCE [LARGE SCALE GENOMIC DNA]</scope>
    <source>
        <strain evidence="1">Mf_WU_F_19750830_S460</strain>
    </source>
</reference>
<name>A0A552LFX4_9CHRO</name>
<evidence type="ECO:0000313" key="1">
    <source>
        <dbReference type="EMBL" id="TRV19121.1"/>
    </source>
</evidence>
<gene>
    <name evidence="1" type="ORF">EWV40_15860</name>
</gene>
<evidence type="ECO:0000313" key="2">
    <source>
        <dbReference type="Proteomes" id="UP000320730"/>
    </source>
</evidence>
<sequence length="124" mass="13255">MDIESTKVTSEEIAQFRAELVDHLSAIAALDAIEECEGYLEDAVPLLLMRETGTEPDRSIGDLLKKCRQFICQEEVREALESGMIAPAIEPISMGAGIPPGVATAIGICAFKLGMKRVCAGCAD</sequence>
<organism evidence="1 2">
    <name type="scientific">Microcystis flos-aquae Mf_WU_F_19750830_S460</name>
    <dbReference type="NCBI Taxonomy" id="2486237"/>
    <lineage>
        <taxon>Bacteria</taxon>
        <taxon>Bacillati</taxon>
        <taxon>Cyanobacteriota</taxon>
        <taxon>Cyanophyceae</taxon>
        <taxon>Oscillatoriophycideae</taxon>
        <taxon>Chroococcales</taxon>
        <taxon>Microcystaceae</taxon>
        <taxon>Microcystis</taxon>
    </lineage>
</organism>
<dbReference type="AlphaFoldDB" id="A0A552LFX4"/>
<accession>A0A552LFX4</accession>